<evidence type="ECO:0000259" key="1">
    <source>
        <dbReference type="Pfam" id="PF05378"/>
    </source>
</evidence>
<name>A0A3B0RJN9_9ZZZZ</name>
<sequence length="44" mass="4574">MRIGVDVGGTNTDAVLLDGDRVLSWCKMPTTPNVGDGITAAISR</sequence>
<dbReference type="EMBL" id="UOED01000069">
    <property type="protein sequence ID" value="VAV91791.1"/>
    <property type="molecule type" value="Genomic_DNA"/>
</dbReference>
<dbReference type="AlphaFoldDB" id="A0A3B0RJN9"/>
<dbReference type="InterPro" id="IPR008040">
    <property type="entry name" value="Hydant_A_N"/>
</dbReference>
<dbReference type="InterPro" id="IPR043129">
    <property type="entry name" value="ATPase_NBD"/>
</dbReference>
<gene>
    <name evidence="2" type="ORF">MNBD_ALPHA02-1565</name>
</gene>
<feature type="domain" description="Hydantoinase/oxoprolinase N-terminal" evidence="1">
    <location>
        <begin position="2"/>
        <end position="43"/>
    </location>
</feature>
<feature type="non-terminal residue" evidence="2">
    <location>
        <position position="44"/>
    </location>
</feature>
<dbReference type="SUPFAM" id="SSF53067">
    <property type="entry name" value="Actin-like ATPase domain"/>
    <property type="match status" value="1"/>
</dbReference>
<proteinExistence type="predicted"/>
<organism evidence="2">
    <name type="scientific">hydrothermal vent metagenome</name>
    <dbReference type="NCBI Taxonomy" id="652676"/>
    <lineage>
        <taxon>unclassified sequences</taxon>
        <taxon>metagenomes</taxon>
        <taxon>ecological metagenomes</taxon>
    </lineage>
</organism>
<protein>
    <submittedName>
        <fullName evidence="2">Hydantoinase/oxoprolinase family protein</fullName>
    </submittedName>
</protein>
<reference evidence="2" key="1">
    <citation type="submission" date="2018-06" db="EMBL/GenBank/DDBJ databases">
        <authorList>
            <person name="Zhirakovskaya E."/>
        </authorList>
    </citation>
    <scope>NUCLEOTIDE SEQUENCE</scope>
</reference>
<evidence type="ECO:0000313" key="2">
    <source>
        <dbReference type="EMBL" id="VAV91791.1"/>
    </source>
</evidence>
<dbReference type="Pfam" id="PF05378">
    <property type="entry name" value="Hydant_A_N"/>
    <property type="match status" value="1"/>
</dbReference>
<dbReference type="Gene3D" id="3.30.420.40">
    <property type="match status" value="1"/>
</dbReference>
<accession>A0A3B0RJN9</accession>